<evidence type="ECO:0000259" key="1">
    <source>
        <dbReference type="Pfam" id="PF12867"/>
    </source>
</evidence>
<dbReference type="EMBL" id="QKRB01000042">
    <property type="protein sequence ID" value="PZD96209.1"/>
    <property type="molecule type" value="Genomic_DNA"/>
</dbReference>
<dbReference type="Pfam" id="PF12867">
    <property type="entry name" value="DinB_2"/>
    <property type="match status" value="1"/>
</dbReference>
<name>A0A2W1LBV7_9BACL</name>
<dbReference type="InterPro" id="IPR024775">
    <property type="entry name" value="DinB-like"/>
</dbReference>
<dbReference type="AlphaFoldDB" id="A0A2W1LBV7"/>
<protein>
    <submittedName>
        <fullName evidence="2">DinB family protein</fullName>
    </submittedName>
</protein>
<sequence>MDKVPDEPIIDTLKQHLTDAAALYRMIKEEDGEYRYAPGKWTIKEVIGHVIDNERVMAYRLLRISRGDKTPLVGYDQDDYVLSSHFNDRPLSALAEEFEHVRRSTISLLEGLKDHQWDCRGTANDYPVTVRALAYIMAGHELHHRQILTERYVQKN</sequence>
<dbReference type="InterPro" id="IPR034660">
    <property type="entry name" value="DinB/YfiT-like"/>
</dbReference>
<keyword evidence="3" id="KW-1185">Reference proteome</keyword>
<dbReference type="Proteomes" id="UP000249522">
    <property type="component" value="Unassembled WGS sequence"/>
</dbReference>
<dbReference type="OrthoDB" id="9793216at2"/>
<reference evidence="2 3" key="1">
    <citation type="submission" date="2018-06" db="EMBL/GenBank/DDBJ databases">
        <title>Paenibacillus imtechensis sp. nov.</title>
        <authorList>
            <person name="Pinnaka A.K."/>
            <person name="Singh H."/>
            <person name="Kaur M."/>
        </authorList>
    </citation>
    <scope>NUCLEOTIDE SEQUENCE [LARGE SCALE GENOMIC DNA]</scope>
    <source>
        <strain evidence="2 3">SMB1</strain>
    </source>
</reference>
<gene>
    <name evidence="2" type="ORF">DNH61_09685</name>
</gene>
<accession>A0A2W1LBV7</accession>
<evidence type="ECO:0000313" key="3">
    <source>
        <dbReference type="Proteomes" id="UP000249522"/>
    </source>
</evidence>
<dbReference type="SUPFAM" id="SSF109854">
    <property type="entry name" value="DinB/YfiT-like putative metalloenzymes"/>
    <property type="match status" value="1"/>
</dbReference>
<dbReference type="Gene3D" id="1.20.120.450">
    <property type="entry name" value="dinb family like domain"/>
    <property type="match status" value="1"/>
</dbReference>
<evidence type="ECO:0000313" key="2">
    <source>
        <dbReference type="EMBL" id="PZD96209.1"/>
    </source>
</evidence>
<organism evidence="2 3">
    <name type="scientific">Paenibacillus sambharensis</name>
    <dbReference type="NCBI Taxonomy" id="1803190"/>
    <lineage>
        <taxon>Bacteria</taxon>
        <taxon>Bacillati</taxon>
        <taxon>Bacillota</taxon>
        <taxon>Bacilli</taxon>
        <taxon>Bacillales</taxon>
        <taxon>Paenibacillaceae</taxon>
        <taxon>Paenibacillus</taxon>
    </lineage>
</organism>
<proteinExistence type="predicted"/>
<feature type="domain" description="DinB-like" evidence="1">
    <location>
        <begin position="13"/>
        <end position="147"/>
    </location>
</feature>
<comment type="caution">
    <text evidence="2">The sequence shown here is derived from an EMBL/GenBank/DDBJ whole genome shotgun (WGS) entry which is preliminary data.</text>
</comment>